<sequence>MGVGLEAGLTLDAMADELAVLLDQADEAALPGNAEVLLASLTALAERLLAIRPFVPDDPLPPDWRGILAAWLSGMPVREIGPDNMRFIEDVFTYRLVWALEALRTRRVALGWQPEIIAGTAAACLETGLPRYTMAMLVRAGLPSRAAAIAAVNDQNPVILDTDDLSSWLEGNEVAALTDSRAWPTPETAAIWAAFRAEMLNRVSQLWTAQEWRRNVDPVTKRIDPVPGRPHRVEVDDVDSSVRVLTPDFEPVLMLRRTMLDRAPSVLTARFEEGSTQAIIRRLGRSRASWPQQ</sequence>
<gene>
    <name evidence="1" type="ORF">FJM51_22080</name>
</gene>
<dbReference type="AlphaFoldDB" id="A0A501WHC7"/>
<proteinExistence type="predicted"/>
<dbReference type="OrthoDB" id="2270427at2"/>
<dbReference type="RefSeq" id="WP_140456282.1">
    <property type="nucleotide sequence ID" value="NZ_VFRP01000049.1"/>
</dbReference>
<protein>
    <submittedName>
        <fullName evidence="1">Uncharacterized protein</fullName>
    </submittedName>
</protein>
<keyword evidence="2" id="KW-1185">Reference proteome</keyword>
<accession>A0A501WHC7</accession>
<evidence type="ECO:0000313" key="2">
    <source>
        <dbReference type="Proteomes" id="UP000319255"/>
    </source>
</evidence>
<reference evidence="1 2" key="1">
    <citation type="submission" date="2019-06" db="EMBL/GenBank/DDBJ databases">
        <title>A novel bacterium of genus Amaricoccus, isolated from marine sediment.</title>
        <authorList>
            <person name="Huang H."/>
            <person name="Mo K."/>
            <person name="Hu Y."/>
        </authorList>
    </citation>
    <scope>NUCLEOTIDE SEQUENCE [LARGE SCALE GENOMIC DNA]</scope>
    <source>
        <strain evidence="1 2">HB172011</strain>
    </source>
</reference>
<comment type="caution">
    <text evidence="1">The sequence shown here is derived from an EMBL/GenBank/DDBJ whole genome shotgun (WGS) entry which is preliminary data.</text>
</comment>
<evidence type="ECO:0000313" key="1">
    <source>
        <dbReference type="EMBL" id="TPE46477.1"/>
    </source>
</evidence>
<name>A0A501WHC7_9RHOB</name>
<dbReference type="EMBL" id="VFRP01000049">
    <property type="protein sequence ID" value="TPE46477.1"/>
    <property type="molecule type" value="Genomic_DNA"/>
</dbReference>
<dbReference type="Proteomes" id="UP000319255">
    <property type="component" value="Unassembled WGS sequence"/>
</dbReference>
<organism evidence="1 2">
    <name type="scientific">Amaricoccus solimangrovi</name>
    <dbReference type="NCBI Taxonomy" id="2589815"/>
    <lineage>
        <taxon>Bacteria</taxon>
        <taxon>Pseudomonadati</taxon>
        <taxon>Pseudomonadota</taxon>
        <taxon>Alphaproteobacteria</taxon>
        <taxon>Rhodobacterales</taxon>
        <taxon>Paracoccaceae</taxon>
        <taxon>Amaricoccus</taxon>
    </lineage>
</organism>